<dbReference type="OrthoDB" id="9760528at2"/>
<feature type="region of interest" description="Disordered" evidence="3">
    <location>
        <begin position="439"/>
        <end position="460"/>
    </location>
</feature>
<protein>
    <submittedName>
        <fullName evidence="5">RND efflux membrane fusion protein</fullName>
    </submittedName>
</protein>
<dbReference type="SUPFAM" id="SSF51230">
    <property type="entry name" value="Single hybrid motif"/>
    <property type="match status" value="1"/>
</dbReference>
<name>A1ZS34_MICM2</name>
<dbReference type="InterPro" id="IPR011053">
    <property type="entry name" value="Single_hybrid_motif"/>
</dbReference>
<dbReference type="PANTHER" id="PTHR32347">
    <property type="entry name" value="EFFLUX SYSTEM COMPONENT YKNX-RELATED"/>
    <property type="match status" value="1"/>
</dbReference>
<comment type="caution">
    <text evidence="5">The sequence shown here is derived from an EMBL/GenBank/DDBJ whole genome shotgun (WGS) entry which is preliminary data.</text>
</comment>
<evidence type="ECO:0000256" key="2">
    <source>
        <dbReference type="ARBA" id="ARBA00023054"/>
    </source>
</evidence>
<proteinExistence type="predicted"/>
<accession>A1ZS34</accession>
<comment type="subcellular location">
    <subcellularLocation>
        <location evidence="1">Cell envelope</location>
    </subcellularLocation>
</comment>
<keyword evidence="4" id="KW-1133">Transmembrane helix</keyword>
<reference evidence="5 6" key="1">
    <citation type="submission" date="2007-01" db="EMBL/GenBank/DDBJ databases">
        <authorList>
            <person name="Haygood M."/>
            <person name="Podell S."/>
            <person name="Anderson C."/>
            <person name="Hopkinson B."/>
            <person name="Roe K."/>
            <person name="Barbeau K."/>
            <person name="Gaasterland T."/>
            <person name="Ferriera S."/>
            <person name="Johnson J."/>
            <person name="Kravitz S."/>
            <person name="Beeson K."/>
            <person name="Sutton G."/>
            <person name="Rogers Y.-H."/>
            <person name="Friedman R."/>
            <person name="Frazier M."/>
            <person name="Venter J.C."/>
        </authorList>
    </citation>
    <scope>NUCLEOTIDE SEQUENCE [LARGE SCALE GENOMIC DNA]</scope>
    <source>
        <strain evidence="5 6">ATCC 23134</strain>
    </source>
</reference>
<dbReference type="PANTHER" id="PTHR32347:SF23">
    <property type="entry name" value="BLL5650 PROTEIN"/>
    <property type="match status" value="1"/>
</dbReference>
<evidence type="ECO:0000256" key="4">
    <source>
        <dbReference type="SAM" id="Phobius"/>
    </source>
</evidence>
<keyword evidence="4" id="KW-0812">Transmembrane</keyword>
<keyword evidence="4" id="KW-0472">Membrane</keyword>
<sequence>MLEISNEKIDYKEINEKVHSLKTLTPPRNARRLAYILILLLLILIGILFLPWQQNISATGKVTALRPSDRPQVVQSTIAGRIKEWRIQEGQSVTKGDTLAIISEVKSDYFDPQLLKRLEEQVTAKREGMEANQGKVRALDQQISALQDAQKFSLEKARNKYEQARLKVISDSANLQAEQVQYGIAKSQFGRYDSLYRNDGLISKTDWEKRQLKLQNTYAKVVALQNKLLISKNKLINARIEFNSLIADYTGKIFKSQSEKNSTQAYVANSRGELSKLRNKYANIEIRNQQYYVLAPQNGFVVKALKSGVGEMIKSNEAIATVMPANPSIAVELMVPARDVPLIEKGRHVRLEFDGWPALQVSGWPSVSVGTFGGQVKVIDYIISKGGKYRLLVVPDPEQDGNWPKQLRAGSGVYGWVMLKDVPIWYEFWRKLNGFPPSLYEEPNDDLQDKGGKKKKKAKN</sequence>
<dbReference type="GO" id="GO:0030313">
    <property type="term" value="C:cell envelope"/>
    <property type="evidence" value="ECO:0007669"/>
    <property type="project" value="UniProtKB-SubCell"/>
</dbReference>
<feature type="transmembrane region" description="Helical" evidence="4">
    <location>
        <begin position="33"/>
        <end position="52"/>
    </location>
</feature>
<dbReference type="Gene3D" id="2.40.50.100">
    <property type="match status" value="1"/>
</dbReference>
<organism evidence="5 6">
    <name type="scientific">Microscilla marina ATCC 23134</name>
    <dbReference type="NCBI Taxonomy" id="313606"/>
    <lineage>
        <taxon>Bacteria</taxon>
        <taxon>Pseudomonadati</taxon>
        <taxon>Bacteroidota</taxon>
        <taxon>Cytophagia</taxon>
        <taxon>Cytophagales</taxon>
        <taxon>Microscillaceae</taxon>
        <taxon>Microscilla</taxon>
    </lineage>
</organism>
<gene>
    <name evidence="5" type="ORF">M23134_00723</name>
</gene>
<keyword evidence="6" id="KW-1185">Reference proteome</keyword>
<dbReference type="eggNOG" id="COG0845">
    <property type="taxonomic scope" value="Bacteria"/>
</dbReference>
<evidence type="ECO:0000313" key="6">
    <source>
        <dbReference type="Proteomes" id="UP000004095"/>
    </source>
</evidence>
<dbReference type="EMBL" id="AAWS01000030">
    <property type="protein sequence ID" value="EAY26757.1"/>
    <property type="molecule type" value="Genomic_DNA"/>
</dbReference>
<evidence type="ECO:0000313" key="5">
    <source>
        <dbReference type="EMBL" id="EAY26757.1"/>
    </source>
</evidence>
<evidence type="ECO:0000256" key="3">
    <source>
        <dbReference type="SAM" id="MobiDB-lite"/>
    </source>
</evidence>
<evidence type="ECO:0000256" key="1">
    <source>
        <dbReference type="ARBA" id="ARBA00004196"/>
    </source>
</evidence>
<dbReference type="Proteomes" id="UP000004095">
    <property type="component" value="Unassembled WGS sequence"/>
</dbReference>
<dbReference type="AlphaFoldDB" id="A1ZS34"/>
<dbReference type="RefSeq" id="WP_002700252.1">
    <property type="nucleotide sequence ID" value="NZ_AAWS01000030.1"/>
</dbReference>
<dbReference type="InterPro" id="IPR050465">
    <property type="entry name" value="UPF0194_transport"/>
</dbReference>
<keyword evidence="2" id="KW-0175">Coiled coil</keyword>